<name>A0ABU8X0S0_9BURK</name>
<comment type="caution">
    <text evidence="2">The sequence shown here is derived from an EMBL/GenBank/DDBJ whole genome shotgun (WGS) entry which is preliminary data.</text>
</comment>
<dbReference type="RefSeq" id="WP_340333840.1">
    <property type="nucleotide sequence ID" value="NZ_JBBKZS010000001.1"/>
</dbReference>
<dbReference type="Proteomes" id="UP001367030">
    <property type="component" value="Unassembled WGS sequence"/>
</dbReference>
<reference evidence="2 3" key="1">
    <citation type="submission" date="2024-03" db="EMBL/GenBank/DDBJ databases">
        <title>Novel species of the genus Variovorax.</title>
        <authorList>
            <person name="Liu Q."/>
            <person name="Xin Y.-H."/>
        </authorList>
    </citation>
    <scope>NUCLEOTIDE SEQUENCE [LARGE SCALE GENOMIC DNA]</scope>
    <source>
        <strain evidence="2 3">KACC 18901</strain>
    </source>
</reference>
<evidence type="ECO:0000256" key="1">
    <source>
        <dbReference type="SAM" id="MobiDB-lite"/>
    </source>
</evidence>
<dbReference type="InterPro" id="IPR021783">
    <property type="entry name" value="DUF3348"/>
</dbReference>
<organism evidence="2 3">
    <name type="scientific">Variovorax robiniae</name>
    <dbReference type="NCBI Taxonomy" id="1836199"/>
    <lineage>
        <taxon>Bacteria</taxon>
        <taxon>Pseudomonadati</taxon>
        <taxon>Pseudomonadota</taxon>
        <taxon>Betaproteobacteria</taxon>
        <taxon>Burkholderiales</taxon>
        <taxon>Comamonadaceae</taxon>
        <taxon>Variovorax</taxon>
    </lineage>
</organism>
<evidence type="ECO:0000313" key="2">
    <source>
        <dbReference type="EMBL" id="MEJ8853390.1"/>
    </source>
</evidence>
<dbReference type="Pfam" id="PF11828">
    <property type="entry name" value="DUF3348"/>
    <property type="match status" value="1"/>
</dbReference>
<evidence type="ECO:0000313" key="3">
    <source>
        <dbReference type="Proteomes" id="UP001367030"/>
    </source>
</evidence>
<keyword evidence="3" id="KW-1185">Reference proteome</keyword>
<proteinExistence type="predicted"/>
<feature type="region of interest" description="Disordered" evidence="1">
    <location>
        <begin position="191"/>
        <end position="211"/>
    </location>
</feature>
<sequence>MVQVSRRPGVTGSALIRLLTRLTEHGVPESKQAFAERLSQWLRWTDAISLSSALNSPPATAPTGARVASASAEERECARVRTALTKAITEGTAFSVDDFAPYRQRYIARQQAMEAGIGPLRGRLRAVLAARSPAMARLASVDAVMEQALDPQEQRLLATVPSLLEKYFKRLRQAHLAAPVQETDEAALAVPGDTQAPDAPGKAPGSPNQAEPAAWLDAFGRDMQGVLLAELDIRFQPVEGLLEALRT</sequence>
<accession>A0ABU8X0S0</accession>
<gene>
    <name evidence="2" type="ORF">WKW79_02345</name>
</gene>
<dbReference type="EMBL" id="JBBKZS010000001">
    <property type="protein sequence ID" value="MEJ8853390.1"/>
    <property type="molecule type" value="Genomic_DNA"/>
</dbReference>
<protein>
    <submittedName>
        <fullName evidence="2">DUF3348 domain-containing protein</fullName>
    </submittedName>
</protein>